<evidence type="ECO:0000256" key="5">
    <source>
        <dbReference type="ARBA" id="ARBA00022801"/>
    </source>
</evidence>
<comment type="caution">
    <text evidence="11">The sequence shown here is derived from an EMBL/GenBank/DDBJ whole genome shotgun (WGS) entry which is preliminary data.</text>
</comment>
<dbReference type="InterPro" id="IPR024079">
    <property type="entry name" value="MetalloPept_cat_dom_sf"/>
</dbReference>
<keyword evidence="3" id="KW-0479">Metal-binding</keyword>
<dbReference type="InterPro" id="IPR022409">
    <property type="entry name" value="PKD/Chitinase_dom"/>
</dbReference>
<evidence type="ECO:0000256" key="6">
    <source>
        <dbReference type="ARBA" id="ARBA00022833"/>
    </source>
</evidence>
<dbReference type="InterPro" id="IPR035986">
    <property type="entry name" value="PKD_dom_sf"/>
</dbReference>
<evidence type="ECO:0000256" key="4">
    <source>
        <dbReference type="ARBA" id="ARBA00022729"/>
    </source>
</evidence>
<evidence type="ECO:0000313" key="11">
    <source>
        <dbReference type="EMBL" id="MCA0153296.1"/>
    </source>
</evidence>
<dbReference type="Gene3D" id="2.60.40.10">
    <property type="entry name" value="Immunoglobulins"/>
    <property type="match status" value="1"/>
</dbReference>
<dbReference type="PANTHER" id="PTHR47466:SF1">
    <property type="entry name" value="METALLOPROTEASE MEP1 (AFU_ORTHOLOGUE AFUA_1G07730)-RELATED"/>
    <property type="match status" value="1"/>
</dbReference>
<reference evidence="12" key="1">
    <citation type="submission" date="2023-07" db="EMBL/GenBank/DDBJ databases">
        <authorList>
            <person name="Yue Y."/>
        </authorList>
    </citation>
    <scope>NUCLEOTIDE SEQUENCE [LARGE SCALE GENOMIC DNA]</scope>
    <source>
        <strain evidence="12">2Y89</strain>
    </source>
</reference>
<dbReference type="InterPro" id="IPR013783">
    <property type="entry name" value="Ig-like_fold"/>
</dbReference>
<dbReference type="Gene3D" id="3.40.390.10">
    <property type="entry name" value="Collagenase (Catalytic Domain)"/>
    <property type="match status" value="1"/>
</dbReference>
<dbReference type="InterPro" id="IPR000601">
    <property type="entry name" value="PKD_dom"/>
</dbReference>
<dbReference type="NCBIfam" id="TIGR04183">
    <property type="entry name" value="Por_Secre_tail"/>
    <property type="match status" value="1"/>
</dbReference>
<evidence type="ECO:0000256" key="7">
    <source>
        <dbReference type="ARBA" id="ARBA00023049"/>
    </source>
</evidence>
<evidence type="ECO:0000256" key="1">
    <source>
        <dbReference type="ARBA" id="ARBA00008721"/>
    </source>
</evidence>
<protein>
    <submittedName>
        <fullName evidence="11">T9SS type A sorting domain-containing protein</fullName>
    </submittedName>
</protein>
<keyword evidence="2" id="KW-0645">Protease</keyword>
<name>A0ABS7Y048_9FLAO</name>
<keyword evidence="8" id="KW-1015">Disulfide bond</keyword>
<feature type="signal peptide" evidence="9">
    <location>
        <begin position="1"/>
        <end position="25"/>
    </location>
</feature>
<dbReference type="Pfam" id="PF18962">
    <property type="entry name" value="Por_Secre_tail"/>
    <property type="match status" value="1"/>
</dbReference>
<dbReference type="SUPFAM" id="SSF55486">
    <property type="entry name" value="Metalloproteases ('zincins'), catalytic domain"/>
    <property type="match status" value="1"/>
</dbReference>
<evidence type="ECO:0000256" key="3">
    <source>
        <dbReference type="ARBA" id="ARBA00022723"/>
    </source>
</evidence>
<feature type="chain" id="PRO_5045876568" evidence="9">
    <location>
        <begin position="26"/>
        <end position="579"/>
    </location>
</feature>
<dbReference type="RefSeq" id="WP_224478265.1">
    <property type="nucleotide sequence ID" value="NZ_JAIUJS010000004.1"/>
</dbReference>
<feature type="domain" description="PKD" evidence="10">
    <location>
        <begin position="331"/>
        <end position="374"/>
    </location>
</feature>
<sequence>MNQKFFRRFTLFFVLLLIGISSSYSQNDECGFEFTEENQNYYNSIKEQIKQLETEFLQNQLTGRSSTVVSSVPVKAHIIRQSDGTGGLTDMELNDAMATMNSIYINAGIEFFLCDGINYINSDDYYTYEQAEESLMTSVHNVNGVINIYFTNSITSSSGGSLCGYAYFPGGPETILMANSCTTNGSTLSHEMGHFFALSHTHGNSNVFNSTQELVDGSNCESTGDFICDTPADPKLGVNNVNVDCNYTDTTSQDANGEIYQPDPLNFMSYSRKRCRSLFSPQQYARINAIYQVSRESMACPSFSTDFIADETETCGTDLTVSFTDNSVGATSWSWDVDGDDIVDYNTQNVTHTYNGVGAYDVALTVSNGSSNISKVKAQYINVGAQEISTTTIELSLTLDDWPAETSWNFLDGDGNVLYSGGPYVEGVDDFTTKTETFTINPDLCYKFEINDSYGDGICCASGNGNYELKADDNTLLASGGNFSSGTTNNFFNGVLSVNEFSNEEINLYPNPASNSFTVKSKILPDNFEIFNALGQKIKTSKINSNQDLNINVENLKEGIYFIKLTRDNSSQVLSFIKD</sequence>
<dbReference type="EMBL" id="JAIUJS010000004">
    <property type="protein sequence ID" value="MCA0153296.1"/>
    <property type="molecule type" value="Genomic_DNA"/>
</dbReference>
<dbReference type="Pfam" id="PF18911">
    <property type="entry name" value="PKD_4"/>
    <property type="match status" value="1"/>
</dbReference>
<gene>
    <name evidence="11" type="ORF">LBV24_08730</name>
</gene>
<dbReference type="Pfam" id="PF05572">
    <property type="entry name" value="Peptidase_M43"/>
    <property type="match status" value="1"/>
</dbReference>
<evidence type="ECO:0000256" key="8">
    <source>
        <dbReference type="ARBA" id="ARBA00023157"/>
    </source>
</evidence>
<evidence type="ECO:0000313" key="12">
    <source>
        <dbReference type="Proteomes" id="UP001198402"/>
    </source>
</evidence>
<dbReference type="InterPro" id="IPR008754">
    <property type="entry name" value="Peptidase_M43"/>
</dbReference>
<dbReference type="SUPFAM" id="SSF49299">
    <property type="entry name" value="PKD domain"/>
    <property type="match status" value="1"/>
</dbReference>
<evidence type="ECO:0000256" key="9">
    <source>
        <dbReference type="SAM" id="SignalP"/>
    </source>
</evidence>
<keyword evidence="6" id="KW-0862">Zinc</keyword>
<keyword evidence="12" id="KW-1185">Reference proteome</keyword>
<dbReference type="Proteomes" id="UP001198402">
    <property type="component" value="Unassembled WGS sequence"/>
</dbReference>
<keyword evidence="4 9" id="KW-0732">Signal</keyword>
<evidence type="ECO:0000256" key="2">
    <source>
        <dbReference type="ARBA" id="ARBA00022670"/>
    </source>
</evidence>
<proteinExistence type="inferred from homology"/>
<dbReference type="PANTHER" id="PTHR47466">
    <property type="match status" value="1"/>
</dbReference>
<evidence type="ECO:0000259" key="10">
    <source>
        <dbReference type="PROSITE" id="PS50093"/>
    </source>
</evidence>
<dbReference type="SMART" id="SM00089">
    <property type="entry name" value="PKD"/>
    <property type="match status" value="1"/>
</dbReference>
<dbReference type="CDD" id="cd00146">
    <property type="entry name" value="PKD"/>
    <property type="match status" value="1"/>
</dbReference>
<keyword evidence="7" id="KW-0482">Metalloprotease</keyword>
<accession>A0ABS7Y048</accession>
<comment type="similarity">
    <text evidence="1">Belongs to the peptidase M43B family.</text>
</comment>
<dbReference type="PROSITE" id="PS50093">
    <property type="entry name" value="PKD"/>
    <property type="match status" value="1"/>
</dbReference>
<organism evidence="11 12">
    <name type="scientific">Winogradskyella vincentii</name>
    <dbReference type="NCBI Taxonomy" id="2877122"/>
    <lineage>
        <taxon>Bacteria</taxon>
        <taxon>Pseudomonadati</taxon>
        <taxon>Bacteroidota</taxon>
        <taxon>Flavobacteriia</taxon>
        <taxon>Flavobacteriales</taxon>
        <taxon>Flavobacteriaceae</taxon>
        <taxon>Winogradskyella</taxon>
    </lineage>
</organism>
<keyword evidence="5" id="KW-0378">Hydrolase</keyword>
<dbReference type="InterPro" id="IPR026444">
    <property type="entry name" value="Secre_tail"/>
</dbReference>